<evidence type="ECO:0000259" key="7">
    <source>
        <dbReference type="PROSITE" id="PS50089"/>
    </source>
</evidence>
<dbReference type="SMART" id="SM00184">
    <property type="entry name" value="RING"/>
    <property type="match status" value="2"/>
</dbReference>
<dbReference type="GO" id="GO:0008270">
    <property type="term" value="F:zinc ion binding"/>
    <property type="evidence" value="ECO:0007669"/>
    <property type="project" value="UniProtKB-KW"/>
</dbReference>
<keyword evidence="3" id="KW-0862">Zinc</keyword>
<accession>A0A2T4CD26</accession>
<dbReference type="STRING" id="983965.A0A2T4CD26"/>
<dbReference type="InterPro" id="IPR001841">
    <property type="entry name" value="Znf_RING"/>
</dbReference>
<dbReference type="Pfam" id="PF00628">
    <property type="entry name" value="PHD"/>
    <property type="match status" value="1"/>
</dbReference>
<dbReference type="SUPFAM" id="SSF57850">
    <property type="entry name" value="RING/U-box"/>
    <property type="match status" value="1"/>
</dbReference>
<dbReference type="Pfam" id="PF13639">
    <property type="entry name" value="zf-RING_2"/>
    <property type="match status" value="1"/>
</dbReference>
<dbReference type="PROSITE" id="PS50016">
    <property type="entry name" value="ZF_PHD_2"/>
    <property type="match status" value="1"/>
</dbReference>
<feature type="compositionally biased region" description="Low complexity" evidence="5">
    <location>
        <begin position="180"/>
        <end position="196"/>
    </location>
</feature>
<evidence type="ECO:0000256" key="1">
    <source>
        <dbReference type="ARBA" id="ARBA00022723"/>
    </source>
</evidence>
<dbReference type="Gene3D" id="3.30.40.10">
    <property type="entry name" value="Zinc/RING finger domain, C3HC4 (zinc finger)"/>
    <property type="match status" value="2"/>
</dbReference>
<reference evidence="8 9" key="1">
    <citation type="submission" date="2016-07" db="EMBL/GenBank/DDBJ databases">
        <title>Multiple horizontal gene transfer events from other fungi enriched the ability of initially mycotrophic Trichoderma (Ascomycota) to feed on dead plant biomass.</title>
        <authorList>
            <consortium name="DOE Joint Genome Institute"/>
            <person name="Aerts A."/>
            <person name="Atanasova L."/>
            <person name="Chenthamara K."/>
            <person name="Zhang J."/>
            <person name="Grujic M."/>
            <person name="Henrissat B."/>
            <person name="Kuo A."/>
            <person name="Salamov A."/>
            <person name="Lipzen A."/>
            <person name="Labutti K."/>
            <person name="Barry K."/>
            <person name="Miao Y."/>
            <person name="Rahimi M.J."/>
            <person name="Shen Q."/>
            <person name="Grigoriev I.V."/>
            <person name="Kubicek C.P."/>
            <person name="Druzhinina I.S."/>
        </authorList>
    </citation>
    <scope>NUCLEOTIDE SEQUENCE [LARGE SCALE GENOMIC DNA]</scope>
    <source>
        <strain evidence="8 9">ATCC 18648</strain>
    </source>
</reference>
<gene>
    <name evidence="8" type="ORF">M440DRAFT_1460988</name>
</gene>
<dbReference type="InterPro" id="IPR019786">
    <property type="entry name" value="Zinc_finger_PHD-type_CS"/>
</dbReference>
<evidence type="ECO:0000259" key="6">
    <source>
        <dbReference type="PROSITE" id="PS50016"/>
    </source>
</evidence>
<dbReference type="SUPFAM" id="SSF57903">
    <property type="entry name" value="FYVE/PHD zinc finger"/>
    <property type="match status" value="1"/>
</dbReference>
<keyword evidence="9" id="KW-1185">Reference proteome</keyword>
<dbReference type="PROSITE" id="PS01359">
    <property type="entry name" value="ZF_PHD_1"/>
    <property type="match status" value="1"/>
</dbReference>
<organism evidence="8 9">
    <name type="scientific">Trichoderma longibrachiatum ATCC 18648</name>
    <dbReference type="NCBI Taxonomy" id="983965"/>
    <lineage>
        <taxon>Eukaryota</taxon>
        <taxon>Fungi</taxon>
        <taxon>Dikarya</taxon>
        <taxon>Ascomycota</taxon>
        <taxon>Pezizomycotina</taxon>
        <taxon>Sordariomycetes</taxon>
        <taxon>Hypocreomycetidae</taxon>
        <taxon>Hypocreales</taxon>
        <taxon>Hypocreaceae</taxon>
        <taxon>Trichoderma</taxon>
    </lineage>
</organism>
<evidence type="ECO:0000256" key="4">
    <source>
        <dbReference type="PROSITE-ProRule" id="PRU00175"/>
    </source>
</evidence>
<dbReference type="InterPro" id="IPR047157">
    <property type="entry name" value="PHRF1/Atg35"/>
</dbReference>
<evidence type="ECO:0000313" key="8">
    <source>
        <dbReference type="EMBL" id="PTB79453.1"/>
    </source>
</evidence>
<feature type="domain" description="RING-type" evidence="7">
    <location>
        <begin position="7"/>
        <end position="75"/>
    </location>
</feature>
<evidence type="ECO:0000313" key="9">
    <source>
        <dbReference type="Proteomes" id="UP000240760"/>
    </source>
</evidence>
<dbReference type="Proteomes" id="UP000240760">
    <property type="component" value="Unassembled WGS sequence"/>
</dbReference>
<dbReference type="InterPro" id="IPR019787">
    <property type="entry name" value="Znf_PHD-finger"/>
</dbReference>
<evidence type="ECO:0008006" key="10">
    <source>
        <dbReference type="Google" id="ProtNLM"/>
    </source>
</evidence>
<feature type="compositionally biased region" description="Basic residues" evidence="5">
    <location>
        <begin position="197"/>
        <end position="207"/>
    </location>
</feature>
<dbReference type="InterPro" id="IPR011011">
    <property type="entry name" value="Znf_FYVE_PHD"/>
</dbReference>
<dbReference type="SMART" id="SM00249">
    <property type="entry name" value="PHD"/>
    <property type="match status" value="1"/>
</dbReference>
<keyword evidence="1" id="KW-0479">Metal-binding</keyword>
<dbReference type="PANTHER" id="PTHR12618:SF20">
    <property type="entry name" value="PHD AND RING FINGER DOMAIN-CONTAINING PROTEIN 1"/>
    <property type="match status" value="1"/>
</dbReference>
<evidence type="ECO:0000256" key="5">
    <source>
        <dbReference type="SAM" id="MobiDB-lite"/>
    </source>
</evidence>
<dbReference type="AlphaFoldDB" id="A0A2T4CD26"/>
<dbReference type="PANTHER" id="PTHR12618">
    <property type="entry name" value="PHD AND RING FINGER DOMAIN-CONTAINING PROTEIN 1"/>
    <property type="match status" value="1"/>
</dbReference>
<feature type="domain" description="PHD-type" evidence="6">
    <location>
        <begin position="123"/>
        <end position="171"/>
    </location>
</feature>
<feature type="region of interest" description="Disordered" evidence="5">
    <location>
        <begin position="176"/>
        <end position="207"/>
    </location>
</feature>
<evidence type="ECO:0000256" key="2">
    <source>
        <dbReference type="ARBA" id="ARBA00022771"/>
    </source>
</evidence>
<proteinExistence type="predicted"/>
<evidence type="ECO:0000256" key="3">
    <source>
        <dbReference type="ARBA" id="ARBA00022833"/>
    </source>
</evidence>
<sequence length="354" mass="40392">MSEPDQCIICLDPLPRPSASIDGAVDTAAASIAEAVEGESSYLDIVAALDGCDHIIHDACIRSWAQKTNTCPICRNPFHTVRVYNGVDGIAVSTYEVEDKKQVADFDVQQWLGENPEEEEEESSPCPICNSAEREDILLLCDGCDAAYHTHCIGLDYIPEGDWFCMECAHLNQPAEEQPESGAASETASAPATARRPSTRAHRGYHVRTRARLRRARRQARNIEWQGAWGQFSGRFYEMSELDLDNHDDEDEDLERFRRFQQLDRRELQRWQQRISIAQRLGKSVNDIVRNALRPHWRAQKLTVEQYATINRDISRKLYDEVKDASSLDDESRRQTWEKRVTQEVARAISELQA</sequence>
<dbReference type="PROSITE" id="PS50089">
    <property type="entry name" value="ZF_RING_2"/>
    <property type="match status" value="1"/>
</dbReference>
<dbReference type="InterPro" id="IPR013083">
    <property type="entry name" value="Znf_RING/FYVE/PHD"/>
</dbReference>
<keyword evidence="2 4" id="KW-0863">Zinc-finger</keyword>
<name>A0A2T4CD26_TRILO</name>
<dbReference type="EMBL" id="KZ679128">
    <property type="protein sequence ID" value="PTB79453.1"/>
    <property type="molecule type" value="Genomic_DNA"/>
</dbReference>
<dbReference type="InterPro" id="IPR001965">
    <property type="entry name" value="Znf_PHD"/>
</dbReference>
<protein>
    <recommendedName>
        <fullName evidence="10">PHD-type domain-containing protein</fullName>
    </recommendedName>
</protein>
<dbReference type="OrthoDB" id="8062037at2759"/>